<evidence type="ECO:0000313" key="7">
    <source>
        <dbReference type="EMBL" id="SMP13742.1"/>
    </source>
</evidence>
<accession>A0AA46AEM7</accession>
<feature type="transmembrane region" description="Helical" evidence="6">
    <location>
        <begin position="97"/>
        <end position="121"/>
    </location>
</feature>
<evidence type="ECO:0000256" key="4">
    <source>
        <dbReference type="ARBA" id="ARBA00022989"/>
    </source>
</evidence>
<keyword evidence="4 6" id="KW-1133">Transmembrane helix</keyword>
<reference evidence="7" key="1">
    <citation type="submission" date="2017-05" db="EMBL/GenBank/DDBJ databases">
        <authorList>
            <person name="Varghese N."/>
            <person name="Submissions S."/>
        </authorList>
    </citation>
    <scope>NUCLEOTIDE SEQUENCE</scope>
    <source>
        <strain evidence="7">DSM 45262</strain>
    </source>
</reference>
<evidence type="ECO:0000256" key="6">
    <source>
        <dbReference type="SAM" id="Phobius"/>
    </source>
</evidence>
<evidence type="ECO:0000256" key="5">
    <source>
        <dbReference type="ARBA" id="ARBA00023136"/>
    </source>
</evidence>
<sequence length="124" mass="12886">MKLFIMIGSINMALAVAIGAFGAHGLAGKVTEKMLQNWNTGAHYHIIHALALLAIGLLMSKINGSTSLLNIGGWLIVAGILFFSGSLYAMVLTGVKTWGAITPIGGVAFIAGWILVAVTAAKHL</sequence>
<gene>
    <name evidence="7" type="ORF">SAMN06265361_102499</name>
</gene>
<protein>
    <submittedName>
        <fullName evidence="7">Uncharacterized membrane protein YgdD, TMEM256/DUF423 family</fullName>
    </submittedName>
</protein>
<dbReference type="GO" id="GO:0005886">
    <property type="term" value="C:plasma membrane"/>
    <property type="evidence" value="ECO:0007669"/>
    <property type="project" value="TreeGrafter"/>
</dbReference>
<proteinExistence type="inferred from homology"/>
<name>A0AA46AEM7_9BACL</name>
<evidence type="ECO:0000256" key="2">
    <source>
        <dbReference type="ARBA" id="ARBA00009694"/>
    </source>
</evidence>
<evidence type="ECO:0000313" key="8">
    <source>
        <dbReference type="Proteomes" id="UP001157946"/>
    </source>
</evidence>
<comment type="caution">
    <text evidence="7">The sequence shown here is derived from an EMBL/GenBank/DDBJ whole genome shotgun (WGS) entry which is preliminary data.</text>
</comment>
<keyword evidence="3 6" id="KW-0812">Transmembrane</keyword>
<keyword evidence="5 6" id="KW-0472">Membrane</keyword>
<comment type="subcellular location">
    <subcellularLocation>
        <location evidence="1">Membrane</location>
        <topology evidence="1">Multi-pass membrane protein</topology>
    </subcellularLocation>
</comment>
<dbReference type="EMBL" id="FXTU01000002">
    <property type="protein sequence ID" value="SMP13742.1"/>
    <property type="molecule type" value="Genomic_DNA"/>
</dbReference>
<dbReference type="PANTHER" id="PTHR43461">
    <property type="entry name" value="TRANSMEMBRANE PROTEIN 256"/>
    <property type="match status" value="1"/>
</dbReference>
<dbReference type="RefSeq" id="WP_102993078.1">
    <property type="nucleotide sequence ID" value="NZ_FXTU01000002.1"/>
</dbReference>
<dbReference type="AlphaFoldDB" id="A0AA46AEM7"/>
<organism evidence="7 8">
    <name type="scientific">Laceyella tengchongensis</name>
    <dbReference type="NCBI Taxonomy" id="574699"/>
    <lineage>
        <taxon>Bacteria</taxon>
        <taxon>Bacillati</taxon>
        <taxon>Bacillota</taxon>
        <taxon>Bacilli</taxon>
        <taxon>Bacillales</taxon>
        <taxon>Thermoactinomycetaceae</taxon>
        <taxon>Laceyella</taxon>
    </lineage>
</organism>
<feature type="transmembrane region" description="Helical" evidence="6">
    <location>
        <begin position="71"/>
        <end position="91"/>
    </location>
</feature>
<dbReference type="Pfam" id="PF04241">
    <property type="entry name" value="DUF423"/>
    <property type="match status" value="1"/>
</dbReference>
<comment type="similarity">
    <text evidence="2">Belongs to the UPF0382 family.</text>
</comment>
<dbReference type="Proteomes" id="UP001157946">
    <property type="component" value="Unassembled WGS sequence"/>
</dbReference>
<feature type="transmembrane region" description="Helical" evidence="6">
    <location>
        <begin position="41"/>
        <end position="59"/>
    </location>
</feature>
<evidence type="ECO:0000256" key="3">
    <source>
        <dbReference type="ARBA" id="ARBA00022692"/>
    </source>
</evidence>
<dbReference type="PANTHER" id="PTHR43461:SF1">
    <property type="entry name" value="TRANSMEMBRANE PROTEIN 256"/>
    <property type="match status" value="1"/>
</dbReference>
<keyword evidence="8" id="KW-1185">Reference proteome</keyword>
<evidence type="ECO:0000256" key="1">
    <source>
        <dbReference type="ARBA" id="ARBA00004141"/>
    </source>
</evidence>
<dbReference type="InterPro" id="IPR006696">
    <property type="entry name" value="DUF423"/>
</dbReference>